<dbReference type="HOGENOM" id="CLU_101320_2_1_6"/>
<reference evidence="2 3" key="1">
    <citation type="journal article" date="2002" name="Proc. Natl. Acad. Sci. U.S.A.">
        <title>Extensive mosaic structure revealed by the complete genome sequence of uropathogenic Escherichia coli.</title>
        <authorList>
            <person name="Welch R.A."/>
            <person name="Burland V."/>
            <person name="Plunkett G.III."/>
            <person name="Redford P."/>
            <person name="Roesch P."/>
            <person name="Rasko D."/>
            <person name="Buckles E.L."/>
            <person name="Liou S.R."/>
            <person name="Boutin A."/>
            <person name="Hackett J."/>
            <person name="Stroud D."/>
            <person name="Mayhew G.F."/>
            <person name="Rose D.J."/>
            <person name="Zhou S."/>
            <person name="Schwartz D.C."/>
            <person name="Perna N.T."/>
            <person name="Mobley H.L."/>
            <person name="Donnenberg M.S."/>
            <person name="Blattner F.R."/>
        </authorList>
    </citation>
    <scope>NUCLEOTIDE SEQUENCE [LARGE SCALE GENOMIC DNA]</scope>
    <source>
        <strain evidence="3">CFT073 / ATCC 700928 / UPEC</strain>
    </source>
</reference>
<sequence>MWLFRMYNISTFFWEGQYVCEINRSRYSAYLLHVHVVFMTKYRRPVFGELHHANMRQYVAEVCADFGAELKECDGEADHVHMLIEYPPLVQLTKLVNSLKSVTSRRLRNDFIDLRAAYSKPVLWSRSYFIGSCGGAPLEVVKKYIQNQRG</sequence>
<evidence type="ECO:0000259" key="1">
    <source>
        <dbReference type="SMART" id="SM01321"/>
    </source>
</evidence>
<evidence type="ECO:0000313" key="2">
    <source>
        <dbReference type="EMBL" id="AAN82248.1"/>
    </source>
</evidence>
<dbReference type="GO" id="GO:0003677">
    <property type="term" value="F:DNA binding"/>
    <property type="evidence" value="ECO:0007669"/>
    <property type="project" value="InterPro"/>
</dbReference>
<protein>
    <submittedName>
        <fullName evidence="2">Putative Transposase</fullName>
    </submittedName>
</protein>
<keyword evidence="3" id="KW-1185">Reference proteome</keyword>
<dbReference type="Pfam" id="PF01797">
    <property type="entry name" value="Y1_Tnp"/>
    <property type="match status" value="1"/>
</dbReference>
<dbReference type="SMART" id="SM01321">
    <property type="entry name" value="Y1_Tnp"/>
    <property type="match status" value="1"/>
</dbReference>
<dbReference type="STRING" id="199310.c3803"/>
<dbReference type="Gene3D" id="3.30.70.1290">
    <property type="entry name" value="Transposase IS200-like"/>
    <property type="match status" value="1"/>
</dbReference>
<name>A0A0H2VCK3_ECOL6</name>
<dbReference type="InterPro" id="IPR002686">
    <property type="entry name" value="Transposase_17"/>
</dbReference>
<dbReference type="InterPro" id="IPR036515">
    <property type="entry name" value="Transposase_17_sf"/>
</dbReference>
<dbReference type="RefSeq" id="WP_000266197.1">
    <property type="nucleotide sequence ID" value="NC_004431.1"/>
</dbReference>
<dbReference type="PANTHER" id="PTHR33360">
    <property type="entry name" value="TRANSPOSASE FOR INSERTION SEQUENCE ELEMENT IS200"/>
    <property type="match status" value="1"/>
</dbReference>
<gene>
    <name evidence="2" type="ordered locus">c3803</name>
</gene>
<dbReference type="SUPFAM" id="SSF143422">
    <property type="entry name" value="Transposase IS200-like"/>
    <property type="match status" value="1"/>
</dbReference>
<dbReference type="GO" id="GO:0004803">
    <property type="term" value="F:transposase activity"/>
    <property type="evidence" value="ECO:0007669"/>
    <property type="project" value="InterPro"/>
</dbReference>
<accession>A0A0H2VCK3</accession>
<dbReference type="GO" id="GO:0006313">
    <property type="term" value="P:DNA transposition"/>
    <property type="evidence" value="ECO:0007669"/>
    <property type="project" value="InterPro"/>
</dbReference>
<dbReference type="EMBL" id="AE014075">
    <property type="protein sequence ID" value="AAN82248.1"/>
    <property type="molecule type" value="Genomic_DNA"/>
</dbReference>
<evidence type="ECO:0000313" key="3">
    <source>
        <dbReference type="Proteomes" id="UP000001410"/>
    </source>
</evidence>
<proteinExistence type="predicted"/>
<dbReference type="NCBIfam" id="NF033573">
    <property type="entry name" value="transpos_IS200"/>
    <property type="match status" value="1"/>
</dbReference>
<organism evidence="2 3">
    <name type="scientific">Escherichia coli O6:H1 (strain CFT073 / ATCC 700928 / UPEC)</name>
    <dbReference type="NCBI Taxonomy" id="199310"/>
    <lineage>
        <taxon>Bacteria</taxon>
        <taxon>Pseudomonadati</taxon>
        <taxon>Pseudomonadota</taxon>
        <taxon>Gammaproteobacteria</taxon>
        <taxon>Enterobacterales</taxon>
        <taxon>Enterobacteriaceae</taxon>
        <taxon>Escherichia</taxon>
    </lineage>
</organism>
<dbReference type="Proteomes" id="UP000001410">
    <property type="component" value="Chromosome"/>
</dbReference>
<dbReference type="SMR" id="A0A0H2VCK3"/>
<feature type="domain" description="Transposase IS200-like" evidence="1">
    <location>
        <begin position="29"/>
        <end position="148"/>
    </location>
</feature>
<dbReference type="KEGG" id="ecc:c3803"/>
<dbReference type="eggNOG" id="COG1943">
    <property type="taxonomic scope" value="Bacteria"/>
</dbReference>
<dbReference type="PANTHER" id="PTHR33360:SF2">
    <property type="entry name" value="TRANSPOSASE FOR INSERTION SEQUENCE ELEMENT IS200"/>
    <property type="match status" value="1"/>
</dbReference>
<dbReference type="AlphaFoldDB" id="A0A0H2VCK3"/>